<dbReference type="EMBL" id="JAUOZS010000001">
    <property type="protein sequence ID" value="MDT8903401.1"/>
    <property type="molecule type" value="Genomic_DNA"/>
</dbReference>
<gene>
    <name evidence="6" type="ORF">Q4T40_19395</name>
</gene>
<feature type="transmembrane region" description="Helical" evidence="5">
    <location>
        <begin position="67"/>
        <end position="93"/>
    </location>
</feature>
<organism evidence="6 7">
    <name type="scientific">Anaeroselena agilis</name>
    <dbReference type="NCBI Taxonomy" id="3063788"/>
    <lineage>
        <taxon>Bacteria</taxon>
        <taxon>Bacillati</taxon>
        <taxon>Bacillota</taxon>
        <taxon>Negativicutes</taxon>
        <taxon>Acetonemataceae</taxon>
        <taxon>Anaeroselena</taxon>
    </lineage>
</organism>
<evidence type="ECO:0000256" key="2">
    <source>
        <dbReference type="ARBA" id="ARBA00022692"/>
    </source>
</evidence>
<dbReference type="PANTHER" id="PTHR10361">
    <property type="entry name" value="SODIUM-BILE ACID COTRANSPORTER"/>
    <property type="match status" value="1"/>
</dbReference>
<dbReference type="RefSeq" id="WP_413781857.1">
    <property type="nucleotide sequence ID" value="NZ_JAUOZS010000001.1"/>
</dbReference>
<dbReference type="Gene3D" id="1.20.1530.20">
    <property type="match status" value="1"/>
</dbReference>
<feature type="transmembrane region" description="Helical" evidence="5">
    <location>
        <begin position="7"/>
        <end position="25"/>
    </location>
</feature>
<comment type="caution">
    <text evidence="6">The sequence shown here is derived from an EMBL/GenBank/DDBJ whole genome shotgun (WGS) entry which is preliminary data.</text>
</comment>
<evidence type="ECO:0000256" key="1">
    <source>
        <dbReference type="ARBA" id="ARBA00004141"/>
    </source>
</evidence>
<sequence length="318" mass="34838">MQKLNKWLDSHMFLLVLVALAIGFFVRLPDSPALKKVIVYLFAYMTFATSITTSLGKFGRSLLKPWIPLWSLALIHIVTPAIVWGISAVIYPAETEVRLGYLVAAAIPIGVTSVVWTAMTKGDLNLSLAAVTLDAVATPVILPLYFNVVIGQLVAINYWNLVIQLMLMVTLPSIIGMAIYDFTRGRSAPLGEGIGATLSKLAFFIVILINSSVISPQLSWNLALFKMAVVTFLMSLTGYAAGYLGAFILRDRTPGMTLTMIYNVGLRNISFGLVIALTYFPPASAIPIMLLILYQQPLAAVIPKVLQRWDPRFRGKTA</sequence>
<protein>
    <submittedName>
        <fullName evidence="6">Bile acid:sodium symporter family protein</fullName>
    </submittedName>
</protein>
<dbReference type="InterPro" id="IPR002657">
    <property type="entry name" value="BilAc:Na_symport/Acr3"/>
</dbReference>
<feature type="transmembrane region" description="Helical" evidence="5">
    <location>
        <begin position="158"/>
        <end position="180"/>
    </location>
</feature>
<feature type="transmembrane region" description="Helical" evidence="5">
    <location>
        <begin position="99"/>
        <end position="119"/>
    </location>
</feature>
<dbReference type="InterPro" id="IPR038770">
    <property type="entry name" value="Na+/solute_symporter_sf"/>
</dbReference>
<evidence type="ECO:0000256" key="3">
    <source>
        <dbReference type="ARBA" id="ARBA00022989"/>
    </source>
</evidence>
<keyword evidence="2 5" id="KW-0812">Transmembrane</keyword>
<dbReference type="InterPro" id="IPR004710">
    <property type="entry name" value="Bilac:Na_transpt"/>
</dbReference>
<feature type="transmembrane region" description="Helical" evidence="5">
    <location>
        <begin position="126"/>
        <end position="146"/>
    </location>
</feature>
<evidence type="ECO:0000313" key="6">
    <source>
        <dbReference type="EMBL" id="MDT8903401.1"/>
    </source>
</evidence>
<feature type="transmembrane region" description="Helical" evidence="5">
    <location>
        <begin position="224"/>
        <end position="249"/>
    </location>
</feature>
<feature type="transmembrane region" description="Helical" evidence="5">
    <location>
        <begin position="37"/>
        <end position="55"/>
    </location>
</feature>
<reference evidence="6 7" key="1">
    <citation type="submission" date="2023-07" db="EMBL/GenBank/DDBJ databases">
        <title>The novel representative of Negativicutes class, Anaeroselena agilis gen. nov. sp. nov.</title>
        <authorList>
            <person name="Prokofeva M.I."/>
            <person name="Elcheninov A.G."/>
            <person name="Klyukina A."/>
            <person name="Kublanov I.V."/>
            <person name="Frolov E.N."/>
            <person name="Podosokorskaya O.A."/>
        </authorList>
    </citation>
    <scope>NUCLEOTIDE SEQUENCE [LARGE SCALE GENOMIC DNA]</scope>
    <source>
        <strain evidence="6 7">4137-cl</strain>
    </source>
</reference>
<keyword evidence="7" id="KW-1185">Reference proteome</keyword>
<evidence type="ECO:0000313" key="7">
    <source>
        <dbReference type="Proteomes" id="UP001254848"/>
    </source>
</evidence>
<proteinExistence type="predicted"/>
<accession>A0ABU3P2Z7</accession>
<keyword evidence="3 5" id="KW-1133">Transmembrane helix</keyword>
<evidence type="ECO:0000256" key="5">
    <source>
        <dbReference type="SAM" id="Phobius"/>
    </source>
</evidence>
<evidence type="ECO:0000256" key="4">
    <source>
        <dbReference type="ARBA" id="ARBA00023136"/>
    </source>
</evidence>
<dbReference type="PANTHER" id="PTHR10361:SF28">
    <property type="entry name" value="P3 PROTEIN-RELATED"/>
    <property type="match status" value="1"/>
</dbReference>
<keyword evidence="4 5" id="KW-0472">Membrane</keyword>
<comment type="subcellular location">
    <subcellularLocation>
        <location evidence="1">Membrane</location>
        <topology evidence="1">Multi-pass membrane protein</topology>
    </subcellularLocation>
</comment>
<name>A0ABU3P2Z7_9FIRM</name>
<dbReference type="Pfam" id="PF01758">
    <property type="entry name" value="SBF"/>
    <property type="match status" value="1"/>
</dbReference>
<dbReference type="Proteomes" id="UP001254848">
    <property type="component" value="Unassembled WGS sequence"/>
</dbReference>